<dbReference type="PANTHER" id="PTHR21531:SF0">
    <property type="entry name" value="PROTEIN LTV1 HOMOLOG"/>
    <property type="match status" value="1"/>
</dbReference>
<accession>A0ABQ9JLD2</accession>
<comment type="similarity">
    <text evidence="1">Belongs to the LTV1 family.</text>
</comment>
<dbReference type="EMBL" id="JAPWTJ010000409">
    <property type="protein sequence ID" value="KAJ8978702.1"/>
    <property type="molecule type" value="Genomic_DNA"/>
</dbReference>
<dbReference type="Proteomes" id="UP001162164">
    <property type="component" value="Unassembled WGS sequence"/>
</dbReference>
<organism evidence="4 5">
    <name type="scientific">Molorchus minor</name>
    <dbReference type="NCBI Taxonomy" id="1323400"/>
    <lineage>
        <taxon>Eukaryota</taxon>
        <taxon>Metazoa</taxon>
        <taxon>Ecdysozoa</taxon>
        <taxon>Arthropoda</taxon>
        <taxon>Hexapoda</taxon>
        <taxon>Insecta</taxon>
        <taxon>Pterygota</taxon>
        <taxon>Neoptera</taxon>
        <taxon>Endopterygota</taxon>
        <taxon>Coleoptera</taxon>
        <taxon>Polyphaga</taxon>
        <taxon>Cucujiformia</taxon>
        <taxon>Chrysomeloidea</taxon>
        <taxon>Cerambycidae</taxon>
        <taxon>Lamiinae</taxon>
        <taxon>Monochamini</taxon>
        <taxon>Molorchus</taxon>
    </lineage>
</organism>
<proteinExistence type="inferred from homology"/>
<reference evidence="4" key="1">
    <citation type="journal article" date="2023" name="Insect Mol. Biol.">
        <title>Genome sequencing provides insights into the evolution of gene families encoding plant cell wall-degrading enzymes in longhorned beetles.</title>
        <authorList>
            <person name="Shin N.R."/>
            <person name="Okamura Y."/>
            <person name="Kirsch R."/>
            <person name="Pauchet Y."/>
        </authorList>
    </citation>
    <scope>NUCLEOTIDE SEQUENCE</scope>
    <source>
        <strain evidence="4">MMC_N1</strain>
    </source>
</reference>
<evidence type="ECO:0000313" key="4">
    <source>
        <dbReference type="EMBL" id="KAJ8978702.1"/>
    </source>
</evidence>
<feature type="compositionally biased region" description="Basic and acidic residues" evidence="3">
    <location>
        <begin position="299"/>
        <end position="320"/>
    </location>
</feature>
<sequence length="356" mass="41283">MVQLAINEAINQLNSKQKENYICNLFLGLQLDLDPDIVAAMDDDFDYTDPENQLEDNFVELANGVAADQEFDKNEMSDIDSNFDYDERDEVNSMQGSQQSFEEEETKSRFTSYSMTSSVIRRNDQLTLLDERFEKMYADYDENVVGALDCEEIEGFIPESSDILLQYADEFENMKKRTQMDKSNLAEKIKQQFEDESKNEDDEFVIVPVTEKEKWDCESILSTYSNIYNHPKVIAEPKKGKIVINKKTGVPKNVLFSNKLTTQALNKLNEQNSDHNKSENGSVGGQSLISQLSLLSIRPKHENPEERRERKTHLKEYKRERRIEKKLNTEAFKNEAKRQTKIIINNRNNVQGNKIL</sequence>
<evidence type="ECO:0000256" key="2">
    <source>
        <dbReference type="ARBA" id="ARBA00021561"/>
    </source>
</evidence>
<gene>
    <name evidence="4" type="ORF">NQ317_015950</name>
</gene>
<protein>
    <recommendedName>
        <fullName evidence="2">Protein LTV1 homolog</fullName>
    </recommendedName>
</protein>
<keyword evidence="5" id="KW-1185">Reference proteome</keyword>
<feature type="region of interest" description="Disordered" evidence="3">
    <location>
        <begin position="294"/>
        <end position="320"/>
    </location>
</feature>
<evidence type="ECO:0000313" key="5">
    <source>
        <dbReference type="Proteomes" id="UP001162164"/>
    </source>
</evidence>
<evidence type="ECO:0000256" key="1">
    <source>
        <dbReference type="ARBA" id="ARBA00009078"/>
    </source>
</evidence>
<comment type="caution">
    <text evidence="4">The sequence shown here is derived from an EMBL/GenBank/DDBJ whole genome shotgun (WGS) entry which is preliminary data.</text>
</comment>
<name>A0ABQ9JLD2_9CUCU</name>
<dbReference type="PANTHER" id="PTHR21531">
    <property type="entry name" value="LOW-TEMPERATURE VIABILITY PROTEIN LTV1-RELATED"/>
    <property type="match status" value="1"/>
</dbReference>
<dbReference type="InterPro" id="IPR007307">
    <property type="entry name" value="Ltv1"/>
</dbReference>
<evidence type="ECO:0000256" key="3">
    <source>
        <dbReference type="SAM" id="MobiDB-lite"/>
    </source>
</evidence>
<dbReference type="Pfam" id="PF04180">
    <property type="entry name" value="LTV"/>
    <property type="match status" value="2"/>
</dbReference>